<sequence>MRIRQVHRNGNPAQYGESGFTLIEVIIVVVIVGLLMAVALPSYQGSLQKGRRSEAKSALMDVANRQEQFMLDRNRYTEDLTDLGLPDPYITEEGHYAVQAVGCGAGIATCYRLTATPRVSSPQVKDARCTSFSLDSSGTKSATGTTQNECW</sequence>
<organism evidence="3 4">
    <name type="scientific">Parahaliea mediterranea</name>
    <dbReference type="NCBI Taxonomy" id="651086"/>
    <lineage>
        <taxon>Bacteria</taxon>
        <taxon>Pseudomonadati</taxon>
        <taxon>Pseudomonadota</taxon>
        <taxon>Gammaproteobacteria</taxon>
        <taxon>Cellvibrionales</taxon>
        <taxon>Halieaceae</taxon>
        <taxon>Parahaliea</taxon>
    </lineage>
</organism>
<evidence type="ECO:0000256" key="2">
    <source>
        <dbReference type="SAM" id="Phobius"/>
    </source>
</evidence>
<reference evidence="3" key="1">
    <citation type="submission" date="2021-02" db="EMBL/GenBank/DDBJ databases">
        <title>PHA producing bacteria isolated from coastal sediment in Guangdong, Shenzhen.</title>
        <authorList>
            <person name="Zheng W."/>
            <person name="Yu S."/>
            <person name="Huang Y."/>
        </authorList>
    </citation>
    <scope>NUCLEOTIDE SEQUENCE</scope>
    <source>
        <strain evidence="3">TN14-10</strain>
    </source>
</reference>
<dbReference type="PANTHER" id="PTHR30093:SF47">
    <property type="entry name" value="TYPE IV PILUS NON-CORE MINOR PILIN PILE"/>
    <property type="match status" value="1"/>
</dbReference>
<name>A0A939DCT6_9GAMM</name>
<keyword evidence="4" id="KW-1185">Reference proteome</keyword>
<dbReference type="AlphaFoldDB" id="A0A939DCT6"/>
<dbReference type="GO" id="GO:0043683">
    <property type="term" value="P:type IV pilus assembly"/>
    <property type="evidence" value="ECO:0007669"/>
    <property type="project" value="InterPro"/>
</dbReference>
<proteinExistence type="predicted"/>
<keyword evidence="1" id="KW-0488">Methylation</keyword>
<dbReference type="InterPro" id="IPR045584">
    <property type="entry name" value="Pilin-like"/>
</dbReference>
<feature type="transmembrane region" description="Helical" evidence="2">
    <location>
        <begin position="20"/>
        <end position="43"/>
    </location>
</feature>
<dbReference type="GO" id="GO:0015628">
    <property type="term" value="P:protein secretion by the type II secretion system"/>
    <property type="evidence" value="ECO:0007669"/>
    <property type="project" value="InterPro"/>
</dbReference>
<dbReference type="PROSITE" id="PS00409">
    <property type="entry name" value="PROKAR_NTER_METHYL"/>
    <property type="match status" value="1"/>
</dbReference>
<evidence type="ECO:0000256" key="1">
    <source>
        <dbReference type="ARBA" id="ARBA00022481"/>
    </source>
</evidence>
<dbReference type="InterPro" id="IPR000983">
    <property type="entry name" value="Bac_GSPG_pilin"/>
</dbReference>
<accession>A0A939DCT6</accession>
<dbReference type="EMBL" id="JAFKCZ010000003">
    <property type="protein sequence ID" value="MBN7795684.1"/>
    <property type="molecule type" value="Genomic_DNA"/>
</dbReference>
<dbReference type="InterPro" id="IPR012902">
    <property type="entry name" value="N_methyl_site"/>
</dbReference>
<dbReference type="NCBIfam" id="TIGR02532">
    <property type="entry name" value="IV_pilin_GFxxxE"/>
    <property type="match status" value="1"/>
</dbReference>
<keyword evidence="2" id="KW-0472">Membrane</keyword>
<gene>
    <name evidence="3" type="ORF">JYP50_03725</name>
</gene>
<dbReference type="Pfam" id="PF07963">
    <property type="entry name" value="N_methyl"/>
    <property type="match status" value="1"/>
</dbReference>
<dbReference type="GO" id="GO:0015627">
    <property type="term" value="C:type II protein secretion system complex"/>
    <property type="evidence" value="ECO:0007669"/>
    <property type="project" value="InterPro"/>
</dbReference>
<dbReference type="RefSeq" id="WP_206559139.1">
    <property type="nucleotide sequence ID" value="NZ_JAFKCZ010000003.1"/>
</dbReference>
<evidence type="ECO:0000313" key="4">
    <source>
        <dbReference type="Proteomes" id="UP000664303"/>
    </source>
</evidence>
<evidence type="ECO:0000313" key="3">
    <source>
        <dbReference type="EMBL" id="MBN7795684.1"/>
    </source>
</evidence>
<keyword evidence="2" id="KW-0812">Transmembrane</keyword>
<dbReference type="SUPFAM" id="SSF54523">
    <property type="entry name" value="Pili subunits"/>
    <property type="match status" value="1"/>
</dbReference>
<dbReference type="Pfam" id="PF16732">
    <property type="entry name" value="ComP_DUS"/>
    <property type="match status" value="1"/>
</dbReference>
<dbReference type="Proteomes" id="UP000664303">
    <property type="component" value="Unassembled WGS sequence"/>
</dbReference>
<comment type="caution">
    <text evidence="3">The sequence shown here is derived from an EMBL/GenBank/DDBJ whole genome shotgun (WGS) entry which is preliminary data.</text>
</comment>
<dbReference type="PRINTS" id="PR00813">
    <property type="entry name" value="BCTERIALGSPG"/>
</dbReference>
<dbReference type="Gene3D" id="3.30.700.10">
    <property type="entry name" value="Glycoprotein, Type 4 Pilin"/>
    <property type="match status" value="1"/>
</dbReference>
<protein>
    <submittedName>
        <fullName evidence="3">Prepilin-type N-terminal cleavage/methylation domain-containing protein</fullName>
    </submittedName>
</protein>
<dbReference type="PANTHER" id="PTHR30093">
    <property type="entry name" value="GENERAL SECRETION PATHWAY PROTEIN G"/>
    <property type="match status" value="1"/>
</dbReference>
<keyword evidence="2" id="KW-1133">Transmembrane helix</keyword>
<dbReference type="InterPro" id="IPR031982">
    <property type="entry name" value="PilE-like"/>
</dbReference>